<dbReference type="Proteomes" id="UP001355206">
    <property type="component" value="Unassembled WGS sequence"/>
</dbReference>
<organism evidence="2 3">
    <name type="scientific">Methylobacterium oryzae</name>
    <dbReference type="NCBI Taxonomy" id="334852"/>
    <lineage>
        <taxon>Bacteria</taxon>
        <taxon>Pseudomonadati</taxon>
        <taxon>Pseudomonadota</taxon>
        <taxon>Alphaproteobacteria</taxon>
        <taxon>Hyphomicrobiales</taxon>
        <taxon>Methylobacteriaceae</taxon>
        <taxon>Methylobacterium</taxon>
    </lineage>
</organism>
<reference evidence="2 3" key="1">
    <citation type="journal article" date="2012" name="Genet. Mol. Biol.">
        <title>Analysis of 16S rRNA and mxaF genes revealing insights into Methylobacterium niche-specific plant association.</title>
        <authorList>
            <person name="Dourado M.N."/>
            <person name="Andreote F.D."/>
            <person name="Dini-Andreote F."/>
            <person name="Conti R."/>
            <person name="Araujo J.M."/>
            <person name="Araujo W.L."/>
        </authorList>
    </citation>
    <scope>NUCLEOTIDE SEQUENCE [LARGE SCALE GENOMIC DNA]</scope>
    <source>
        <strain evidence="2 3">TC3-10</strain>
    </source>
</reference>
<comment type="caution">
    <text evidence="2">The sequence shown here is derived from an EMBL/GenBank/DDBJ whole genome shotgun (WGS) entry which is preliminary data.</text>
</comment>
<keyword evidence="3" id="KW-1185">Reference proteome</keyword>
<proteinExistence type="predicted"/>
<name>A0ABU7TXF8_9HYPH</name>
<evidence type="ECO:0000313" key="2">
    <source>
        <dbReference type="EMBL" id="MEE7494146.1"/>
    </source>
</evidence>
<keyword evidence="1" id="KW-1133">Transmembrane helix</keyword>
<sequence length="74" mass="8178">MVKHDSRLSDDPIWYDRVEADEPAGPILTLLAHSFLLVMSGLRAAGTLYWLPTLVWGRGSGSIRRRRASAAGRS</sequence>
<evidence type="ECO:0000313" key="3">
    <source>
        <dbReference type="Proteomes" id="UP001355206"/>
    </source>
</evidence>
<protein>
    <submittedName>
        <fullName evidence="2">Uncharacterized protein</fullName>
    </submittedName>
</protein>
<evidence type="ECO:0000256" key="1">
    <source>
        <dbReference type="SAM" id="Phobius"/>
    </source>
</evidence>
<dbReference type="EMBL" id="MLCA01000015">
    <property type="protein sequence ID" value="MEE7494146.1"/>
    <property type="molecule type" value="Genomic_DNA"/>
</dbReference>
<keyword evidence="1" id="KW-0812">Transmembrane</keyword>
<keyword evidence="1" id="KW-0472">Membrane</keyword>
<feature type="transmembrane region" description="Helical" evidence="1">
    <location>
        <begin position="35"/>
        <end position="57"/>
    </location>
</feature>
<accession>A0ABU7TXF8</accession>
<gene>
    <name evidence="2" type="ORF">MOTC310_28490</name>
</gene>